<dbReference type="Proteomes" id="UP001642409">
    <property type="component" value="Unassembled WGS sequence"/>
</dbReference>
<evidence type="ECO:0000313" key="4">
    <source>
        <dbReference type="Proteomes" id="UP001642409"/>
    </source>
</evidence>
<protein>
    <submittedName>
        <fullName evidence="3">Hypothetical_protein</fullName>
    </submittedName>
</protein>
<organism evidence="2">
    <name type="scientific">Hexamita inflata</name>
    <dbReference type="NCBI Taxonomy" id="28002"/>
    <lineage>
        <taxon>Eukaryota</taxon>
        <taxon>Metamonada</taxon>
        <taxon>Diplomonadida</taxon>
        <taxon>Hexamitidae</taxon>
        <taxon>Hexamitinae</taxon>
        <taxon>Hexamita</taxon>
    </lineage>
</organism>
<evidence type="ECO:0000313" key="2">
    <source>
        <dbReference type="EMBL" id="CAI9949900.1"/>
    </source>
</evidence>
<keyword evidence="1" id="KW-0812">Transmembrane</keyword>
<gene>
    <name evidence="2" type="ORF">HINF_LOCUS37545</name>
    <name evidence="3" type="ORF">HINF_LOCUS45586</name>
</gene>
<keyword evidence="4" id="KW-1185">Reference proteome</keyword>
<feature type="transmembrane region" description="Helical" evidence="1">
    <location>
        <begin position="174"/>
        <end position="195"/>
    </location>
</feature>
<keyword evidence="1" id="KW-0472">Membrane</keyword>
<reference evidence="2" key="1">
    <citation type="submission" date="2023-06" db="EMBL/GenBank/DDBJ databases">
        <authorList>
            <person name="Kurt Z."/>
        </authorList>
    </citation>
    <scope>NUCLEOTIDE SEQUENCE</scope>
</reference>
<proteinExistence type="predicted"/>
<feature type="transmembrane region" description="Helical" evidence="1">
    <location>
        <begin position="254"/>
        <end position="272"/>
    </location>
</feature>
<comment type="caution">
    <text evidence="2">The sequence shown here is derived from an EMBL/GenBank/DDBJ whole genome shotgun (WGS) entry which is preliminary data.</text>
</comment>
<dbReference type="EMBL" id="CATOUU010000805">
    <property type="protein sequence ID" value="CAI9949900.1"/>
    <property type="molecule type" value="Genomic_DNA"/>
</dbReference>
<evidence type="ECO:0000313" key="3">
    <source>
        <dbReference type="EMBL" id="CAL6053730.1"/>
    </source>
</evidence>
<evidence type="ECO:0000256" key="1">
    <source>
        <dbReference type="SAM" id="Phobius"/>
    </source>
</evidence>
<feature type="transmembrane region" description="Helical" evidence="1">
    <location>
        <begin position="224"/>
        <end position="247"/>
    </location>
</feature>
<accession>A0AA86UAH9</accession>
<sequence>MVKGMSSTSLQDWKAVTASLLPQKRRWYDAGGFPYRSARTKQPRYAPGYLYLSRWLPWLRRCAQRTQVYLKLMIIRVNLQFLYRRPNQYKRKLSEWDIYLCIYKRIYYQNLYVSITLYQITLVRYRLAIQYICQYIIDNIQISQWRSFFTLICGTYLDTETRFKQLALNTIKRTVVSALQLPVFFFLNVTTVYVWNLGYWNEFTYHPFVANWYQYQIPNSAACWFYGLTFCFIHLIAFSVNCISLLVKKAHQIYYARAVVYLVYAIIIGFTTNQVQVMECPTQALETTSLQHMHRDYLLCSSLFGQGPNALCFHFGLIYSSGA</sequence>
<keyword evidence="1" id="KW-1133">Transmembrane helix</keyword>
<reference evidence="3 4" key="2">
    <citation type="submission" date="2024-07" db="EMBL/GenBank/DDBJ databases">
        <authorList>
            <person name="Akdeniz Z."/>
        </authorList>
    </citation>
    <scope>NUCLEOTIDE SEQUENCE [LARGE SCALE GENOMIC DNA]</scope>
</reference>
<dbReference type="EMBL" id="CAXDID020000198">
    <property type="protein sequence ID" value="CAL6053730.1"/>
    <property type="molecule type" value="Genomic_DNA"/>
</dbReference>
<dbReference type="AlphaFoldDB" id="A0AA86UAH9"/>
<name>A0AA86UAH9_9EUKA</name>